<dbReference type="Gene3D" id="3.40.50.720">
    <property type="entry name" value="NAD(P)-binding Rossmann-like Domain"/>
    <property type="match status" value="1"/>
</dbReference>
<dbReference type="InterPro" id="IPR002347">
    <property type="entry name" value="SDR_fam"/>
</dbReference>
<dbReference type="Pfam" id="PF00106">
    <property type="entry name" value="adh_short"/>
    <property type="match status" value="1"/>
</dbReference>
<dbReference type="PRINTS" id="PR00081">
    <property type="entry name" value="GDHRDH"/>
</dbReference>
<dbReference type="PATRIC" id="fig|710685.3.peg.1000"/>
<dbReference type="RefSeq" id="WP_014209436.1">
    <property type="nucleotide sequence ID" value="NC_016604.1"/>
</dbReference>
<dbReference type="InterPro" id="IPR036291">
    <property type="entry name" value="NAD(P)-bd_dom_sf"/>
</dbReference>
<dbReference type="GO" id="GO:0016020">
    <property type="term" value="C:membrane"/>
    <property type="evidence" value="ECO:0007669"/>
    <property type="project" value="TreeGrafter"/>
</dbReference>
<dbReference type="Proteomes" id="UP000005442">
    <property type="component" value="Chromosome"/>
</dbReference>
<dbReference type="SUPFAM" id="SSF51735">
    <property type="entry name" value="NAD(P)-binding Rossmann-fold domains"/>
    <property type="match status" value="1"/>
</dbReference>
<gene>
    <name evidence="4" type="ordered locus">MycrhN_0993</name>
</gene>
<dbReference type="EMBL" id="CP003169">
    <property type="protein sequence ID" value="AEV71621.1"/>
    <property type="molecule type" value="Genomic_DNA"/>
</dbReference>
<dbReference type="PANTHER" id="PTHR44196:SF1">
    <property type="entry name" value="DEHYDROGENASE_REDUCTASE SDR FAMILY MEMBER 7B"/>
    <property type="match status" value="1"/>
</dbReference>
<protein>
    <recommendedName>
        <fullName evidence="6">Short-chain dehydrogenase</fullName>
    </recommendedName>
</protein>
<evidence type="ECO:0000256" key="2">
    <source>
        <dbReference type="ARBA" id="ARBA00023002"/>
    </source>
</evidence>
<evidence type="ECO:0000313" key="4">
    <source>
        <dbReference type="EMBL" id="AEV71621.1"/>
    </source>
</evidence>
<dbReference type="STRING" id="710685.MycrhN_0993"/>
<keyword evidence="5" id="KW-1185">Reference proteome</keyword>
<proteinExistence type="inferred from homology"/>
<evidence type="ECO:0000313" key="5">
    <source>
        <dbReference type="Proteomes" id="UP000005442"/>
    </source>
</evidence>
<dbReference type="KEGG" id="mrh:MycrhN_0993"/>
<dbReference type="GO" id="GO:0016491">
    <property type="term" value="F:oxidoreductase activity"/>
    <property type="evidence" value="ECO:0007669"/>
    <property type="project" value="UniProtKB-KW"/>
</dbReference>
<reference evidence="4 5" key="1">
    <citation type="submission" date="2011-12" db="EMBL/GenBank/DDBJ databases">
        <title>Complete sequence of Mycobacterium rhodesiae NBB3.</title>
        <authorList>
            <consortium name="US DOE Joint Genome Institute"/>
            <person name="Lucas S."/>
            <person name="Han J."/>
            <person name="Lapidus A."/>
            <person name="Cheng J.-F."/>
            <person name="Goodwin L."/>
            <person name="Pitluck S."/>
            <person name="Peters L."/>
            <person name="Mikhailova N."/>
            <person name="Gu W."/>
            <person name="Detter J.C."/>
            <person name="Han C."/>
            <person name="Tapia R."/>
            <person name="Land M."/>
            <person name="Hauser L."/>
            <person name="Kyrpides N."/>
            <person name="Ivanova N."/>
            <person name="Pagani I."/>
            <person name="Mattes T."/>
            <person name="Holmes A."/>
            <person name="Rutledge P."/>
            <person name="Paulsen I."/>
            <person name="Coleman N."/>
            <person name="Woyke T."/>
        </authorList>
    </citation>
    <scope>NUCLEOTIDE SEQUENCE [LARGE SCALE GENOMIC DNA]</scope>
    <source>
        <strain evidence="4 5">NBB3</strain>
    </source>
</reference>
<organism evidence="4 5">
    <name type="scientific">Mycolicibacterium rhodesiae (strain NBB3)</name>
    <name type="common">Mycobacterium rhodesiae</name>
    <dbReference type="NCBI Taxonomy" id="710685"/>
    <lineage>
        <taxon>Bacteria</taxon>
        <taxon>Bacillati</taxon>
        <taxon>Actinomycetota</taxon>
        <taxon>Actinomycetes</taxon>
        <taxon>Mycobacteriales</taxon>
        <taxon>Mycobacteriaceae</taxon>
        <taxon>Mycolicibacterium</taxon>
    </lineage>
</organism>
<dbReference type="AlphaFoldDB" id="G8RTW8"/>
<keyword evidence="2" id="KW-0560">Oxidoreductase</keyword>
<evidence type="ECO:0008006" key="6">
    <source>
        <dbReference type="Google" id="ProtNLM"/>
    </source>
</evidence>
<evidence type="ECO:0000256" key="1">
    <source>
        <dbReference type="ARBA" id="ARBA00006484"/>
    </source>
</evidence>
<comment type="similarity">
    <text evidence="1 3">Belongs to the short-chain dehydrogenases/reductases (SDR) family.</text>
</comment>
<name>G8RTW8_MYCRN</name>
<sequence>MQLDGRHVLVTGATGGIGRAIAHELAARGCVVTVTGRRDIEVARLAGQLGPSARGFTADLTDPHAVQELMSRAAPVDVLIANAGIGIPQDLGTLSDAEVEEAIRVNLLAPATLARAAIGPMKRRGQGHIVFISSGAGLVATPGNGTVYTATKWGLRGLGLALKQELHGTGVGVSTIFPGPVRDAGMLAETGVSLPRGFGTSSPEDVARAVATAITRDKTETTVASPAVRVLATVGVVAPVLIGRLARWAGAGRVRDAMLDRSTD</sequence>
<dbReference type="PRINTS" id="PR00080">
    <property type="entry name" value="SDRFAMILY"/>
</dbReference>
<dbReference type="HOGENOM" id="CLU_010194_2_1_11"/>
<dbReference type="OrthoDB" id="5178125at2"/>
<dbReference type="PANTHER" id="PTHR44196">
    <property type="entry name" value="DEHYDROGENASE/REDUCTASE SDR FAMILY MEMBER 7B"/>
    <property type="match status" value="1"/>
</dbReference>
<accession>G8RTW8</accession>
<dbReference type="eggNOG" id="COG0300">
    <property type="taxonomic scope" value="Bacteria"/>
</dbReference>
<evidence type="ECO:0000256" key="3">
    <source>
        <dbReference type="RuleBase" id="RU000363"/>
    </source>
</evidence>